<evidence type="ECO:0000313" key="2">
    <source>
        <dbReference type="EMBL" id="OZV69381.1"/>
    </source>
</evidence>
<dbReference type="PANTHER" id="PTHR43031:SF18">
    <property type="entry name" value="RHODANESE-RELATED SULFURTRANSFERASES"/>
    <property type="match status" value="1"/>
</dbReference>
<evidence type="ECO:0000259" key="1">
    <source>
        <dbReference type="PROSITE" id="PS50206"/>
    </source>
</evidence>
<dbReference type="EMBL" id="NGJN01000003">
    <property type="protein sequence ID" value="OZV69381.1"/>
    <property type="molecule type" value="Genomic_DNA"/>
</dbReference>
<dbReference type="PROSITE" id="PS50206">
    <property type="entry name" value="RHODANESE_3"/>
    <property type="match status" value="1"/>
</dbReference>
<reference evidence="2 3" key="1">
    <citation type="submission" date="2017-05" db="EMBL/GenBank/DDBJ databases">
        <title>The draft genome sequence of Idiomarina salinarum WNB302.</title>
        <authorList>
            <person name="Sun Y."/>
            <person name="Chen B."/>
            <person name="Du Z."/>
        </authorList>
    </citation>
    <scope>NUCLEOTIDE SEQUENCE [LARGE SCALE GENOMIC DNA]</scope>
    <source>
        <strain evidence="2 3">WNB302</strain>
    </source>
</reference>
<name>A0A265UVM9_9FLAO</name>
<dbReference type="AlphaFoldDB" id="A0A265UVM9"/>
<evidence type="ECO:0000313" key="3">
    <source>
        <dbReference type="Proteomes" id="UP000216840"/>
    </source>
</evidence>
<dbReference type="SMART" id="SM00450">
    <property type="entry name" value="RHOD"/>
    <property type="match status" value="1"/>
</dbReference>
<accession>A0A265UVM9</accession>
<dbReference type="SUPFAM" id="SSF52821">
    <property type="entry name" value="Rhodanese/Cell cycle control phosphatase"/>
    <property type="match status" value="1"/>
</dbReference>
<gene>
    <name evidence="2" type="ORF">CA834_06270</name>
</gene>
<dbReference type="InterPro" id="IPR036873">
    <property type="entry name" value="Rhodanese-like_dom_sf"/>
</dbReference>
<dbReference type="Pfam" id="PF00581">
    <property type="entry name" value="Rhodanese"/>
    <property type="match status" value="1"/>
</dbReference>
<organism evidence="2 3">
    <name type="scientific">Winogradskyella aurantia</name>
    <dbReference type="NCBI Taxonomy" id="1915063"/>
    <lineage>
        <taxon>Bacteria</taxon>
        <taxon>Pseudomonadati</taxon>
        <taxon>Bacteroidota</taxon>
        <taxon>Flavobacteriia</taxon>
        <taxon>Flavobacteriales</taxon>
        <taxon>Flavobacteriaceae</taxon>
        <taxon>Winogradskyella</taxon>
    </lineage>
</organism>
<dbReference type="InterPro" id="IPR050229">
    <property type="entry name" value="GlpE_sulfurtransferase"/>
</dbReference>
<dbReference type="OrthoDB" id="9808735at2"/>
<feature type="domain" description="Rhodanese" evidence="1">
    <location>
        <begin position="44"/>
        <end position="130"/>
    </location>
</feature>
<protein>
    <submittedName>
        <fullName evidence="2">Thioredoxin</fullName>
    </submittedName>
</protein>
<sequence>MKRISLISALFVTLSLITNCKNNQAETTSEIKLVTAEEMQTILDVEDAQLIDVRTPEEFEEGHILNAQNIDFSSPTFDEEVNKLDKSRPVILYCRSGGRSAKCAEKMKEAGFKKIYDLEGGISKWQHSDKIRIEAKS</sequence>
<proteinExistence type="predicted"/>
<dbReference type="InterPro" id="IPR001763">
    <property type="entry name" value="Rhodanese-like_dom"/>
</dbReference>
<keyword evidence="3" id="KW-1185">Reference proteome</keyword>
<dbReference type="CDD" id="cd00158">
    <property type="entry name" value="RHOD"/>
    <property type="match status" value="1"/>
</dbReference>
<dbReference type="PANTHER" id="PTHR43031">
    <property type="entry name" value="FAD-DEPENDENT OXIDOREDUCTASE"/>
    <property type="match status" value="1"/>
</dbReference>
<dbReference type="Gene3D" id="3.40.250.10">
    <property type="entry name" value="Rhodanese-like domain"/>
    <property type="match status" value="1"/>
</dbReference>
<dbReference type="Proteomes" id="UP000216840">
    <property type="component" value="Unassembled WGS sequence"/>
</dbReference>
<comment type="caution">
    <text evidence="2">The sequence shown here is derived from an EMBL/GenBank/DDBJ whole genome shotgun (WGS) entry which is preliminary data.</text>
</comment>